<keyword evidence="2" id="KW-1185">Reference proteome</keyword>
<proteinExistence type="predicted"/>
<reference evidence="1" key="1">
    <citation type="submission" date="2019-04" db="EMBL/GenBank/DDBJ databases">
        <title>Microbes associate with the intestines of laboratory mice.</title>
        <authorList>
            <person name="Navarre W."/>
            <person name="Wong E."/>
            <person name="Huang K."/>
            <person name="Tropini C."/>
            <person name="Ng K."/>
            <person name="Yu B."/>
        </authorList>
    </citation>
    <scope>NUCLEOTIDE SEQUENCE</scope>
    <source>
        <strain evidence="1">NM04_E33</strain>
    </source>
</reference>
<protein>
    <submittedName>
        <fullName evidence="1">Uncharacterized protein</fullName>
    </submittedName>
</protein>
<evidence type="ECO:0000313" key="1">
    <source>
        <dbReference type="EMBL" id="TGY79488.1"/>
    </source>
</evidence>
<evidence type="ECO:0000313" key="2">
    <source>
        <dbReference type="Proteomes" id="UP000306319"/>
    </source>
</evidence>
<sequence length="81" mass="9331">MIIANLILTIISTIVLLFCGKFRMSWKAQNNIRLISTIILTVTMIDLLQNPLGLSWLLSLCIAVAFITLLYFITKWLRLYN</sequence>
<accession>A0AC61RIE0</accession>
<name>A0AC61RIE0_9BACT</name>
<dbReference type="EMBL" id="SRYB01000006">
    <property type="protein sequence ID" value="TGY79488.1"/>
    <property type="molecule type" value="Genomic_DNA"/>
</dbReference>
<dbReference type="Proteomes" id="UP000306319">
    <property type="component" value="Unassembled WGS sequence"/>
</dbReference>
<organism evidence="1 2">
    <name type="scientific">Lepagella muris</name>
    <dbReference type="NCBI Taxonomy" id="3032870"/>
    <lineage>
        <taxon>Bacteria</taxon>
        <taxon>Pseudomonadati</taxon>
        <taxon>Bacteroidota</taxon>
        <taxon>Bacteroidia</taxon>
        <taxon>Bacteroidales</taxon>
        <taxon>Muribaculaceae</taxon>
        <taxon>Lepagella</taxon>
    </lineage>
</organism>
<comment type="caution">
    <text evidence="1">The sequence shown here is derived from an EMBL/GenBank/DDBJ whole genome shotgun (WGS) entry which is preliminary data.</text>
</comment>
<gene>
    <name evidence="1" type="ORF">E5331_05600</name>
</gene>